<evidence type="ECO:0000313" key="3">
    <source>
        <dbReference type="Proteomes" id="UP000002938"/>
    </source>
</evidence>
<gene>
    <name evidence="2" type="ORF">CUW_2458</name>
</gene>
<comment type="caution">
    <text evidence="2">The sequence shown here is derived from an EMBL/GenBank/DDBJ whole genome shotgun (WGS) entry which is preliminary data.</text>
</comment>
<protein>
    <submittedName>
        <fullName evidence="2">Uncharacterized protein</fullName>
    </submittedName>
</protein>
<keyword evidence="1" id="KW-0472">Membrane</keyword>
<keyword evidence="1" id="KW-1133">Transmembrane helix</keyword>
<evidence type="ECO:0000256" key="1">
    <source>
        <dbReference type="SAM" id="Phobius"/>
    </source>
</evidence>
<keyword evidence="1" id="KW-0812">Transmembrane</keyword>
<dbReference type="Proteomes" id="UP000002938">
    <property type="component" value="Unassembled WGS sequence"/>
</dbReference>
<proteinExistence type="predicted"/>
<keyword evidence="3" id="KW-1185">Reference proteome</keyword>
<reference evidence="2 3" key="1">
    <citation type="journal article" date="2011" name="J. Bacteriol.">
        <title>Draft Genome Sequence of Turicibacter sanguinis PC909, Isolated from Human Feces.</title>
        <authorList>
            <person name="Cuiv P.O."/>
            <person name="Klaassens E.S."/>
            <person name="Durkin A.S."/>
            <person name="Harkins D.M."/>
            <person name="Foster L."/>
            <person name="McCorrison J."/>
            <person name="Torralba M."/>
            <person name="Nelson K.E."/>
            <person name="Morrison M."/>
        </authorList>
    </citation>
    <scope>NUCLEOTIDE SEQUENCE [LARGE SCALE GENOMIC DNA]</scope>
    <source>
        <strain evidence="2 3">PC909</strain>
    </source>
</reference>
<organism evidence="2 3">
    <name type="scientific">Turicibacter sanguinis PC909</name>
    <dbReference type="NCBI Taxonomy" id="702450"/>
    <lineage>
        <taxon>Bacteria</taxon>
        <taxon>Bacillati</taxon>
        <taxon>Bacillota</taxon>
        <taxon>Erysipelotrichia</taxon>
        <taxon>Erysipelotrichales</taxon>
        <taxon>Turicibacteraceae</taxon>
        <taxon>Turicibacter</taxon>
    </lineage>
</organism>
<evidence type="ECO:0000313" key="2">
    <source>
        <dbReference type="EMBL" id="EFF64380.1"/>
    </source>
</evidence>
<accession>A0ABN0A3V8</accession>
<sequence length="37" mass="4289">MMNQFNAKTAAICIILFIVFVLLFTNYFDDVKRGSPF</sequence>
<name>A0ABN0A3V8_9FIRM</name>
<feature type="transmembrane region" description="Helical" evidence="1">
    <location>
        <begin position="9"/>
        <end position="28"/>
    </location>
</feature>
<dbReference type="EMBL" id="ADMN01000045">
    <property type="protein sequence ID" value="EFF64380.1"/>
    <property type="molecule type" value="Genomic_DNA"/>
</dbReference>